<feature type="compositionally biased region" description="Polar residues" evidence="1">
    <location>
        <begin position="562"/>
        <end position="581"/>
    </location>
</feature>
<keyword evidence="3" id="KW-1185">Reference proteome</keyword>
<dbReference type="OrthoDB" id="5352132at2759"/>
<feature type="compositionally biased region" description="Basic and acidic residues" evidence="1">
    <location>
        <begin position="548"/>
        <end position="557"/>
    </location>
</feature>
<dbReference type="GO" id="GO:0005737">
    <property type="term" value="C:cytoplasm"/>
    <property type="evidence" value="ECO:0007669"/>
    <property type="project" value="TreeGrafter"/>
</dbReference>
<feature type="compositionally biased region" description="Basic residues" evidence="1">
    <location>
        <begin position="653"/>
        <end position="662"/>
    </location>
</feature>
<feature type="region of interest" description="Disordered" evidence="1">
    <location>
        <begin position="458"/>
        <end position="804"/>
    </location>
</feature>
<feature type="compositionally biased region" description="Low complexity" evidence="1">
    <location>
        <begin position="597"/>
        <end position="606"/>
    </location>
</feature>
<accession>W3VMU7</accession>
<proteinExistence type="predicted"/>
<dbReference type="Pfam" id="PF08316">
    <property type="entry name" value="Pal1"/>
    <property type="match status" value="1"/>
</dbReference>
<evidence type="ECO:0000313" key="2">
    <source>
        <dbReference type="EMBL" id="ETS62096.1"/>
    </source>
</evidence>
<dbReference type="AlphaFoldDB" id="W3VMU7"/>
<protein>
    <submittedName>
        <fullName evidence="2">Uncharacterized protein</fullName>
    </submittedName>
</protein>
<evidence type="ECO:0000313" key="3">
    <source>
        <dbReference type="Proteomes" id="UP000019462"/>
    </source>
</evidence>
<reference evidence="2 3" key="1">
    <citation type="journal article" date="2014" name="Genome Announc.">
        <title>Genome sequence of the basidiomycetous fungus Pseudozyma aphidis DSM70725, an efficient producer of biosurfactant mannosylerythritol lipids.</title>
        <authorList>
            <person name="Lorenz S."/>
            <person name="Guenther M."/>
            <person name="Grumaz C."/>
            <person name="Rupp S."/>
            <person name="Zibek S."/>
            <person name="Sohn K."/>
        </authorList>
    </citation>
    <scope>NUCLEOTIDE SEQUENCE [LARGE SCALE GENOMIC DNA]</scope>
    <source>
        <strain evidence="3">ATCC 32657 / CBS 517.83 / DSM 70725 / JCM 10318 / NBRC 10182 / NRRL Y-7954 / St-0401</strain>
    </source>
</reference>
<feature type="region of interest" description="Disordered" evidence="1">
    <location>
        <begin position="314"/>
        <end position="379"/>
    </location>
</feature>
<dbReference type="HOGENOM" id="CLU_350257_0_0_1"/>
<dbReference type="EMBL" id="AWNI01000012">
    <property type="protein sequence ID" value="ETS62096.1"/>
    <property type="molecule type" value="Genomic_DNA"/>
</dbReference>
<comment type="caution">
    <text evidence="2">The sequence shown here is derived from an EMBL/GenBank/DDBJ whole genome shotgun (WGS) entry which is preliminary data.</text>
</comment>
<dbReference type="Proteomes" id="UP000019462">
    <property type="component" value="Unassembled WGS sequence"/>
</dbReference>
<feature type="compositionally biased region" description="Low complexity" evidence="1">
    <location>
        <begin position="506"/>
        <end position="518"/>
    </location>
</feature>
<dbReference type="PANTHER" id="PTHR28307:SF2">
    <property type="entry name" value="PROTEIN PAL1"/>
    <property type="match status" value="1"/>
</dbReference>
<sequence>MKIQGPDRLAWLAGWEPHEHPYKTNLHRLHIRYTSYRNKLIGRRRIQSRSSLARTIDATHLRDRSASFSSAQPIPGPIQPHKIKLKLVAAEPNMRKKRGLSRPLRSGLRASLPSASEALQVNQGRVSVLLGIDGFGRRSARSSASPILRFLACSMRLPPRLAETAGSARSASASVAATPSQPTQPSPVLLRAPAAATFKWLRRPPRLTAYARPADRAFPCTTVALALKANAPCFAANLASPALALPRLSGRSPPLALRDLRGASVVCAQITPAPAARDRAPLPGLIQHRCAIVAYPSSDRQAVLAALSDVVTVSPNPDNQRNAGFSRHAHHPSYDPESSYTGLQPLPITEPPPMVPAKSPFEDRSLPPPPEVPAKASGTSMANKFANAFRRTNADDKAKKRAKDKRMNDEINKTAARTSRMDIIDRLDLSGINGSSMFHHDSPYDACAPHMNKGKRAPVGAFDPNVDPMTGLPRNAAGAKAGRTGRAGAGDALAADASPADEKAGARPGANAAGGRTRSSTAPLVPSLSMHAEGSTTELPIDEDIDADRDAEAERIWRSRQGYHTQPSNVPDSRYDVSNPNADVWGETAAAPPAPPAAGTTSAASSVLDMEAIMTGKKKPSRAQQDLDVGSASPFPEPNWDERAPAGADVPKRSKSLIKRIRSMRENPNVPPPEDGAVEMRDRRRRAAQHKHSPSTPPTAVGGQSSYDSRDSRAAADAAVSSGSYGRRTNRTVVTPNERDVVTPRAQHDDDVSYFAANADSRSGAPRSPAAEGSGLTRNGSLFNKLRRGQKSSPKSAERPAAYA</sequence>
<feature type="compositionally biased region" description="Basic residues" evidence="1">
    <location>
        <begin position="683"/>
        <end position="693"/>
    </location>
</feature>
<feature type="compositionally biased region" description="Low complexity" evidence="1">
    <location>
        <begin position="715"/>
        <end position="726"/>
    </location>
</feature>
<feature type="compositionally biased region" description="Basic and acidic residues" evidence="1">
    <location>
        <begin position="737"/>
        <end position="751"/>
    </location>
</feature>
<organism evidence="2 3">
    <name type="scientific">Moesziomyces aphidis</name>
    <name type="common">Pseudozyma aphidis</name>
    <dbReference type="NCBI Taxonomy" id="84754"/>
    <lineage>
        <taxon>Eukaryota</taxon>
        <taxon>Fungi</taxon>
        <taxon>Dikarya</taxon>
        <taxon>Basidiomycota</taxon>
        <taxon>Ustilaginomycotina</taxon>
        <taxon>Ustilaginomycetes</taxon>
        <taxon>Ustilaginales</taxon>
        <taxon>Ustilaginaceae</taxon>
        <taxon>Moesziomyces</taxon>
    </lineage>
</organism>
<feature type="compositionally biased region" description="Polar residues" evidence="1">
    <location>
        <begin position="314"/>
        <end position="323"/>
    </location>
</feature>
<evidence type="ECO:0000256" key="1">
    <source>
        <dbReference type="SAM" id="MobiDB-lite"/>
    </source>
</evidence>
<name>W3VMU7_MOEAP</name>
<dbReference type="InterPro" id="IPR013226">
    <property type="entry name" value="Pal1"/>
</dbReference>
<dbReference type="PANTHER" id="PTHR28307">
    <property type="entry name" value="PROTEIN PAL1"/>
    <property type="match status" value="1"/>
</dbReference>
<feature type="compositionally biased region" description="Low complexity" evidence="1">
    <location>
        <begin position="476"/>
        <end position="498"/>
    </location>
</feature>
<gene>
    <name evidence="2" type="ORF">PaG_03656</name>
</gene>